<dbReference type="STRING" id="2082308.A0A2K1QPW5"/>
<feature type="domain" description="Aminotransferase class V" evidence="2">
    <location>
        <begin position="73"/>
        <end position="260"/>
    </location>
</feature>
<dbReference type="PANTHER" id="PTHR43092">
    <property type="entry name" value="L-CYSTEINE DESULFHYDRASE"/>
    <property type="match status" value="1"/>
</dbReference>
<name>A0A2K1QPW5_9PEZI</name>
<accession>A0A2K1QPW5</accession>
<comment type="caution">
    <text evidence="3">The sequence shown here is derived from an EMBL/GenBank/DDBJ whole genome shotgun (WGS) entry which is preliminary data.</text>
</comment>
<organism evidence="3 4">
    <name type="scientific">Sphaceloma murrayae</name>
    <dbReference type="NCBI Taxonomy" id="2082308"/>
    <lineage>
        <taxon>Eukaryota</taxon>
        <taxon>Fungi</taxon>
        <taxon>Dikarya</taxon>
        <taxon>Ascomycota</taxon>
        <taxon>Pezizomycotina</taxon>
        <taxon>Dothideomycetes</taxon>
        <taxon>Dothideomycetidae</taxon>
        <taxon>Myriangiales</taxon>
        <taxon>Elsinoaceae</taxon>
        <taxon>Sphaceloma</taxon>
    </lineage>
</organism>
<dbReference type="AlphaFoldDB" id="A0A2K1QPW5"/>
<dbReference type="Pfam" id="PF00266">
    <property type="entry name" value="Aminotran_5"/>
    <property type="match status" value="1"/>
</dbReference>
<keyword evidence="4" id="KW-1185">Reference proteome</keyword>
<evidence type="ECO:0000259" key="2">
    <source>
        <dbReference type="Pfam" id="PF00266"/>
    </source>
</evidence>
<dbReference type="Proteomes" id="UP000243797">
    <property type="component" value="Unassembled WGS sequence"/>
</dbReference>
<dbReference type="SUPFAM" id="SSF53383">
    <property type="entry name" value="PLP-dependent transferases"/>
    <property type="match status" value="1"/>
</dbReference>
<evidence type="ECO:0000313" key="3">
    <source>
        <dbReference type="EMBL" id="PNS16999.1"/>
    </source>
</evidence>
<dbReference type="EMBL" id="NKHZ01000055">
    <property type="protein sequence ID" value="PNS16999.1"/>
    <property type="molecule type" value="Genomic_DNA"/>
</dbReference>
<dbReference type="Gene3D" id="3.40.640.10">
    <property type="entry name" value="Type I PLP-dependent aspartate aminotransferase-like (Major domain)"/>
    <property type="match status" value="1"/>
</dbReference>
<evidence type="ECO:0000313" key="4">
    <source>
        <dbReference type="Proteomes" id="UP000243797"/>
    </source>
</evidence>
<dbReference type="InterPro" id="IPR015424">
    <property type="entry name" value="PyrdxlP-dep_Trfase"/>
</dbReference>
<gene>
    <name evidence="3" type="ORF">CAC42_4963</name>
</gene>
<evidence type="ECO:0000256" key="1">
    <source>
        <dbReference type="ARBA" id="ARBA00022898"/>
    </source>
</evidence>
<sequence>MVIRHDHLADGDIVCGVEARKHFPFDNDYLNLNHGSFGAIPSSIRTVQRAYQDASEAQPDVFIRYTYPPLLSRSRQVIADYLHCPKSSLVLVPNATTALNTILRNLIYQPNDVAIYFSTIYSSIQKTLLYLSETTPLLTHGIPLTYPVSPSSILTLFNETTISLRTKGLNPRLVIIDTVSSVPGVLFPFEALTTACRAQDILSVIDGAHGAGHIPLDLSALNPDFFVTNLHKWLFVPRPCAVLYVPEQHQAAMRSSLPTSHGFVPRGVTGVNNPLPEVEGEELSVFEETFQFTGTGDFSAFLCVEAALRWRERVVWRGQRGEDAVRGYCCWLAGEAGRIVSARLGTETMERERQEGCAFSNVRLPLEYADLKGGEVDFEIVLKIARWMEKVLVDEYRTFVAIFWHAEGFWVRLSAQIYLTLEDWETAAGWLEDVCERARRKRW</sequence>
<reference evidence="3 4" key="1">
    <citation type="submission" date="2017-06" db="EMBL/GenBank/DDBJ databases">
        <title>Draft genome sequence of a variant of Elsinoe murrayae.</title>
        <authorList>
            <person name="Cheng Q."/>
        </authorList>
    </citation>
    <scope>NUCLEOTIDE SEQUENCE [LARGE SCALE GENOMIC DNA]</scope>
    <source>
        <strain evidence="3 4">CQ-2017a</strain>
    </source>
</reference>
<dbReference type="InParanoid" id="A0A2K1QPW5"/>
<dbReference type="InterPro" id="IPR000192">
    <property type="entry name" value="Aminotrans_V_dom"/>
</dbReference>
<dbReference type="OrthoDB" id="5978656at2759"/>
<dbReference type="InterPro" id="IPR015421">
    <property type="entry name" value="PyrdxlP-dep_Trfase_major"/>
</dbReference>
<keyword evidence="1" id="KW-0663">Pyridoxal phosphate</keyword>
<dbReference type="PANTHER" id="PTHR43092:SF2">
    <property type="entry name" value="HERCYNYLCYSTEINE SULFOXIDE LYASE"/>
    <property type="match status" value="1"/>
</dbReference>
<proteinExistence type="predicted"/>
<protein>
    <recommendedName>
        <fullName evidence="2">Aminotransferase class V domain-containing protein</fullName>
    </recommendedName>
</protein>